<reference evidence="2" key="1">
    <citation type="journal article" date="2021" name="Front. Microbiol.">
        <title>Comprehensive Comparative Genomics and Phenotyping of Methylobacterium Species.</title>
        <authorList>
            <person name="Alessa O."/>
            <person name="Ogura Y."/>
            <person name="Fujitani Y."/>
            <person name="Takami H."/>
            <person name="Hayashi T."/>
            <person name="Sahin N."/>
            <person name="Tani A."/>
        </authorList>
    </citation>
    <scope>NUCLEOTIDE SEQUENCE</scope>
    <source>
        <strain evidence="2">LMG 23639</strain>
    </source>
</reference>
<gene>
    <name evidence="2" type="ORF">AOPFMNJM_1390</name>
</gene>
<reference evidence="2" key="2">
    <citation type="submission" date="2021-08" db="EMBL/GenBank/DDBJ databases">
        <authorList>
            <person name="Tani A."/>
            <person name="Ola A."/>
            <person name="Ogura Y."/>
            <person name="Katsura K."/>
            <person name="Hayashi T."/>
        </authorList>
    </citation>
    <scope>NUCLEOTIDE SEQUENCE</scope>
    <source>
        <strain evidence="2">LMG 23639</strain>
    </source>
</reference>
<name>A0ABQ4SWA2_9HYPH</name>
<evidence type="ECO:0000256" key="1">
    <source>
        <dbReference type="SAM" id="MobiDB-lite"/>
    </source>
</evidence>
<keyword evidence="3" id="KW-1185">Reference proteome</keyword>
<dbReference type="Proteomes" id="UP001055102">
    <property type="component" value="Unassembled WGS sequence"/>
</dbReference>
<dbReference type="RefSeq" id="WP_238274715.1">
    <property type="nucleotide sequence ID" value="NZ_BPQR01000022.1"/>
</dbReference>
<protein>
    <submittedName>
        <fullName evidence="2">Uncharacterized protein</fullName>
    </submittedName>
</protein>
<sequence length="109" mass="11052">MSDNVIRPVFGTKRPPGPAAPAAGPERASSFRPLQVFGEAAGHLVGLVRDEAGPEGPVLRVVIGPLSGDSVEAVSVHPVTPEGETDAGAAGMAVLRALEILERGGPRIA</sequence>
<comment type="caution">
    <text evidence="2">The sequence shown here is derived from an EMBL/GenBank/DDBJ whole genome shotgun (WGS) entry which is preliminary data.</text>
</comment>
<dbReference type="EMBL" id="BPQR01000022">
    <property type="protein sequence ID" value="GJE06084.1"/>
    <property type="molecule type" value="Genomic_DNA"/>
</dbReference>
<evidence type="ECO:0000313" key="2">
    <source>
        <dbReference type="EMBL" id="GJE06084.1"/>
    </source>
</evidence>
<evidence type="ECO:0000313" key="3">
    <source>
        <dbReference type="Proteomes" id="UP001055102"/>
    </source>
</evidence>
<proteinExistence type="predicted"/>
<feature type="region of interest" description="Disordered" evidence="1">
    <location>
        <begin position="1"/>
        <end position="27"/>
    </location>
</feature>
<organism evidence="2 3">
    <name type="scientific">Methylobacterium jeotgali</name>
    <dbReference type="NCBI Taxonomy" id="381630"/>
    <lineage>
        <taxon>Bacteria</taxon>
        <taxon>Pseudomonadati</taxon>
        <taxon>Pseudomonadota</taxon>
        <taxon>Alphaproteobacteria</taxon>
        <taxon>Hyphomicrobiales</taxon>
        <taxon>Methylobacteriaceae</taxon>
        <taxon>Methylobacterium</taxon>
    </lineage>
</organism>
<accession>A0ABQ4SWA2</accession>